<dbReference type="InterPro" id="IPR058626">
    <property type="entry name" value="MdtA-like_b-barrel"/>
</dbReference>
<dbReference type="Gene3D" id="2.40.420.20">
    <property type="match status" value="1"/>
</dbReference>
<dbReference type="InterPro" id="IPR006143">
    <property type="entry name" value="RND_pump_MFP"/>
</dbReference>
<dbReference type="PANTHER" id="PTHR30158:SF24">
    <property type="entry name" value="HLYD FAMILY SECRETION PROTEIN"/>
    <property type="match status" value="1"/>
</dbReference>
<evidence type="ECO:0000256" key="3">
    <source>
        <dbReference type="SAM" id="Coils"/>
    </source>
</evidence>
<evidence type="ECO:0000259" key="9">
    <source>
        <dbReference type="Pfam" id="PF25967"/>
    </source>
</evidence>
<accession>A0ABT7K456</accession>
<evidence type="ECO:0000313" key="11">
    <source>
        <dbReference type="Proteomes" id="UP001172645"/>
    </source>
</evidence>
<feature type="coiled-coil region" evidence="3">
    <location>
        <begin position="139"/>
        <end position="166"/>
    </location>
</feature>
<evidence type="ECO:0000256" key="5">
    <source>
        <dbReference type="SAM" id="SignalP"/>
    </source>
</evidence>
<keyword evidence="3" id="KW-0175">Coiled coil</keyword>
<keyword evidence="11" id="KW-1185">Reference proteome</keyword>
<dbReference type="PANTHER" id="PTHR30158">
    <property type="entry name" value="ACRA/E-RELATED COMPONENT OF DRUG EFFLUX TRANSPORTER"/>
    <property type="match status" value="1"/>
</dbReference>
<evidence type="ECO:0000259" key="7">
    <source>
        <dbReference type="Pfam" id="PF25917"/>
    </source>
</evidence>
<comment type="subcellular location">
    <subcellularLocation>
        <location evidence="1">Cell envelope</location>
    </subcellularLocation>
</comment>
<dbReference type="InterPro" id="IPR058627">
    <property type="entry name" value="MdtA-like_C"/>
</dbReference>
<feature type="domain" description="Multidrug resistance protein MdtA-like beta-barrel" evidence="8">
    <location>
        <begin position="230"/>
        <end position="295"/>
    </location>
</feature>
<dbReference type="Proteomes" id="UP001172645">
    <property type="component" value="Unassembled WGS sequence"/>
</dbReference>
<dbReference type="InterPro" id="IPR058624">
    <property type="entry name" value="MdtA-like_HH"/>
</dbReference>
<name>A0ABT7K456_9HYPH</name>
<evidence type="ECO:0000256" key="2">
    <source>
        <dbReference type="ARBA" id="ARBA00009477"/>
    </source>
</evidence>
<evidence type="ECO:0000259" key="8">
    <source>
        <dbReference type="Pfam" id="PF25944"/>
    </source>
</evidence>
<gene>
    <name evidence="10" type="ORF">PY649_31470</name>
</gene>
<dbReference type="RefSeq" id="WP_285872839.1">
    <property type="nucleotide sequence ID" value="NZ_JARFYM010000046.1"/>
</dbReference>
<feature type="region of interest" description="Disordered" evidence="4">
    <location>
        <begin position="378"/>
        <end position="399"/>
    </location>
</feature>
<keyword evidence="5" id="KW-0732">Signal</keyword>
<sequence>MQIRHSTSTLKRVVLLFAALSAGAAQAQQTPPPPQVSVAKPVVRETVDNDEFIGRFQASEQVSIRSRVGGYLQSVNFKDGQLVKQGDELFEIDQRPFVTAYNQAAAQLAVARSTLTYAQSEFDRVNTLVKSGSQTVSTLDDRRKELQSAQANLQGAQASVERAQLDLTYSKITAPLSGRINRHLISVGNLVQADQTELTTIVALDPIDFYFDIDERRLLNYAETARKNGNVLQEGGGGLKVSVRLGDRDQTKFEGTLNFAENTIDQATGTLRARARFANPGFVLQPGLFGRVEIEGSNSYTAILIPDEAISADQNERVVYVLNPDNTVTTKSVRPGPRLYGYRVIRSGLTGDEQIVVKGVVRVRPGVKVTPVTVELPKENPNDVPATAQEAVSAAGATK</sequence>
<protein>
    <submittedName>
        <fullName evidence="10">Efflux RND transporter periplasmic adaptor subunit</fullName>
    </submittedName>
</protein>
<reference evidence="10" key="1">
    <citation type="submission" date="2023-06" db="EMBL/GenBank/DDBJ databases">
        <title>Phylogenetic Diversity of Rhizobium strains.</title>
        <authorList>
            <person name="Moura F.T."/>
            <person name="Helene L.C.F."/>
            <person name="Hungria M."/>
        </authorList>
    </citation>
    <scope>NUCLEOTIDE SEQUENCE</scope>
    <source>
        <strain evidence="10">CCGE526</strain>
    </source>
</reference>
<proteinExistence type="inferred from homology"/>
<dbReference type="Pfam" id="PF25917">
    <property type="entry name" value="BSH_RND"/>
    <property type="match status" value="1"/>
</dbReference>
<dbReference type="NCBIfam" id="TIGR01730">
    <property type="entry name" value="RND_mfp"/>
    <property type="match status" value="1"/>
</dbReference>
<evidence type="ECO:0000259" key="6">
    <source>
        <dbReference type="Pfam" id="PF25876"/>
    </source>
</evidence>
<feature type="domain" description="Multidrug resistance protein MdtA-like alpha-helical hairpin" evidence="6">
    <location>
        <begin position="101"/>
        <end position="170"/>
    </location>
</feature>
<dbReference type="EMBL" id="JARFYM010000046">
    <property type="protein sequence ID" value="MDL2403401.1"/>
    <property type="molecule type" value="Genomic_DNA"/>
</dbReference>
<dbReference type="Gene3D" id="1.10.287.470">
    <property type="entry name" value="Helix hairpin bin"/>
    <property type="match status" value="1"/>
</dbReference>
<dbReference type="Gene3D" id="2.40.30.170">
    <property type="match status" value="1"/>
</dbReference>
<dbReference type="Pfam" id="PF25876">
    <property type="entry name" value="HH_MFP_RND"/>
    <property type="match status" value="1"/>
</dbReference>
<comment type="caution">
    <text evidence="10">The sequence shown here is derived from an EMBL/GenBank/DDBJ whole genome shotgun (WGS) entry which is preliminary data.</text>
</comment>
<evidence type="ECO:0000313" key="10">
    <source>
        <dbReference type="EMBL" id="MDL2403401.1"/>
    </source>
</evidence>
<organism evidence="10 11">
    <name type="scientific">Rhizobium mayense</name>
    <dbReference type="NCBI Taxonomy" id="1312184"/>
    <lineage>
        <taxon>Bacteria</taxon>
        <taxon>Pseudomonadati</taxon>
        <taxon>Pseudomonadota</taxon>
        <taxon>Alphaproteobacteria</taxon>
        <taxon>Hyphomicrobiales</taxon>
        <taxon>Rhizobiaceae</taxon>
        <taxon>Rhizobium/Agrobacterium group</taxon>
        <taxon>Rhizobium</taxon>
    </lineage>
</organism>
<dbReference type="InterPro" id="IPR058625">
    <property type="entry name" value="MdtA-like_BSH"/>
</dbReference>
<feature type="signal peptide" evidence="5">
    <location>
        <begin position="1"/>
        <end position="27"/>
    </location>
</feature>
<dbReference type="Pfam" id="PF25967">
    <property type="entry name" value="RND-MFP_C"/>
    <property type="match status" value="1"/>
</dbReference>
<comment type="similarity">
    <text evidence="2">Belongs to the membrane fusion protein (MFP) (TC 8.A.1) family.</text>
</comment>
<feature type="domain" description="Multidrug resistance protein MdtA-like barrel-sandwich hybrid" evidence="7">
    <location>
        <begin position="60"/>
        <end position="199"/>
    </location>
</feature>
<feature type="domain" description="Multidrug resistance protein MdtA-like C-terminal permuted SH3" evidence="9">
    <location>
        <begin position="302"/>
        <end position="360"/>
    </location>
</feature>
<dbReference type="Gene3D" id="2.40.50.100">
    <property type="match status" value="1"/>
</dbReference>
<dbReference type="Pfam" id="PF25944">
    <property type="entry name" value="Beta-barrel_RND"/>
    <property type="match status" value="1"/>
</dbReference>
<evidence type="ECO:0000256" key="4">
    <source>
        <dbReference type="SAM" id="MobiDB-lite"/>
    </source>
</evidence>
<evidence type="ECO:0000256" key="1">
    <source>
        <dbReference type="ARBA" id="ARBA00004196"/>
    </source>
</evidence>
<dbReference type="SUPFAM" id="SSF111369">
    <property type="entry name" value="HlyD-like secretion proteins"/>
    <property type="match status" value="1"/>
</dbReference>
<feature type="chain" id="PRO_5045486944" evidence="5">
    <location>
        <begin position="28"/>
        <end position="399"/>
    </location>
</feature>